<reference evidence="9 10" key="1">
    <citation type="submission" date="2018-03" db="EMBL/GenBank/DDBJ databases">
        <title>Cereibacter changlensis.</title>
        <authorList>
            <person name="Meyer T.E."/>
            <person name="Miller S."/>
            <person name="Lodha T."/>
            <person name="Gandham S."/>
            <person name="Chintalapati S."/>
            <person name="Chintalapati V.R."/>
        </authorList>
    </citation>
    <scope>NUCLEOTIDE SEQUENCE [LARGE SCALE GENOMIC DNA]</scope>
    <source>
        <strain evidence="9 10">JA139</strain>
    </source>
</reference>
<evidence type="ECO:0000256" key="4">
    <source>
        <dbReference type="ARBA" id="ARBA00022982"/>
    </source>
</evidence>
<sequence length="163" mass="17064">MKLRLATLVAAAFAAAPVLAQEGDPAAGEKAFSQCQTCHVVVDEAGTVLAGRAAKTGPNLYGVVGRPAGSQADFKGYGDSMKAAGEKGLVWNEEEFTAYTKDPTKFLKDYLEDPKARGKMTYKVRKEEDAHNIWAFLSTFSPAPTEAAAPAADAAAPAAPATN</sequence>
<dbReference type="InterPro" id="IPR009056">
    <property type="entry name" value="Cyt_c-like_dom"/>
</dbReference>
<dbReference type="PROSITE" id="PS51007">
    <property type="entry name" value="CYTC"/>
    <property type="match status" value="1"/>
</dbReference>
<accession>A0A2T4JVL6</accession>
<evidence type="ECO:0000259" key="8">
    <source>
        <dbReference type="PROSITE" id="PS51007"/>
    </source>
</evidence>
<feature type="signal peptide" evidence="7">
    <location>
        <begin position="1"/>
        <end position="20"/>
    </location>
</feature>
<keyword evidence="5 6" id="KW-0408">Iron</keyword>
<keyword evidence="10" id="KW-1185">Reference proteome</keyword>
<evidence type="ECO:0000256" key="1">
    <source>
        <dbReference type="ARBA" id="ARBA00022448"/>
    </source>
</evidence>
<name>A0A2T4JVL6_9RHOB</name>
<keyword evidence="1" id="KW-0813">Transport</keyword>
<evidence type="ECO:0000256" key="7">
    <source>
        <dbReference type="SAM" id="SignalP"/>
    </source>
</evidence>
<dbReference type="EMBL" id="PZKG01000033">
    <property type="protein sequence ID" value="PTE21962.1"/>
    <property type="molecule type" value="Genomic_DNA"/>
</dbReference>
<dbReference type="GO" id="GO:0009055">
    <property type="term" value="F:electron transfer activity"/>
    <property type="evidence" value="ECO:0007669"/>
    <property type="project" value="InterPro"/>
</dbReference>
<evidence type="ECO:0000256" key="3">
    <source>
        <dbReference type="ARBA" id="ARBA00022723"/>
    </source>
</evidence>
<dbReference type="SUPFAM" id="SSF46626">
    <property type="entry name" value="Cytochrome c"/>
    <property type="match status" value="1"/>
</dbReference>
<dbReference type="Proteomes" id="UP000241010">
    <property type="component" value="Unassembled WGS sequence"/>
</dbReference>
<feature type="domain" description="Cytochrome c" evidence="8">
    <location>
        <begin position="23"/>
        <end position="141"/>
    </location>
</feature>
<dbReference type="OrthoDB" id="9805828at2"/>
<evidence type="ECO:0000256" key="2">
    <source>
        <dbReference type="ARBA" id="ARBA00022617"/>
    </source>
</evidence>
<keyword evidence="4" id="KW-0249">Electron transport</keyword>
<evidence type="ECO:0000313" key="9">
    <source>
        <dbReference type="EMBL" id="PTE21962.1"/>
    </source>
</evidence>
<dbReference type="GO" id="GO:0046872">
    <property type="term" value="F:metal ion binding"/>
    <property type="evidence" value="ECO:0007669"/>
    <property type="project" value="UniProtKB-KW"/>
</dbReference>
<feature type="chain" id="PRO_5015600240" evidence="7">
    <location>
        <begin position="21"/>
        <end position="163"/>
    </location>
</feature>
<dbReference type="Gene3D" id="1.10.760.10">
    <property type="entry name" value="Cytochrome c-like domain"/>
    <property type="match status" value="1"/>
</dbReference>
<keyword evidence="2 6" id="KW-0349">Heme</keyword>
<dbReference type="InterPro" id="IPR002327">
    <property type="entry name" value="Cyt_c_1A/1B"/>
</dbReference>
<evidence type="ECO:0000256" key="6">
    <source>
        <dbReference type="PROSITE-ProRule" id="PRU00433"/>
    </source>
</evidence>
<dbReference type="InterPro" id="IPR036909">
    <property type="entry name" value="Cyt_c-like_dom_sf"/>
</dbReference>
<dbReference type="PANTHER" id="PTHR11961">
    <property type="entry name" value="CYTOCHROME C"/>
    <property type="match status" value="1"/>
</dbReference>
<dbReference type="GO" id="GO:0020037">
    <property type="term" value="F:heme binding"/>
    <property type="evidence" value="ECO:0007669"/>
    <property type="project" value="InterPro"/>
</dbReference>
<dbReference type="AlphaFoldDB" id="A0A2T4JVL6"/>
<evidence type="ECO:0000256" key="5">
    <source>
        <dbReference type="ARBA" id="ARBA00023004"/>
    </source>
</evidence>
<protein>
    <submittedName>
        <fullName evidence="9">Cytochrome C</fullName>
    </submittedName>
</protein>
<dbReference type="RefSeq" id="WP_107663675.1">
    <property type="nucleotide sequence ID" value="NZ_PZKG01000033.1"/>
</dbReference>
<comment type="caution">
    <text evidence="9">The sequence shown here is derived from an EMBL/GenBank/DDBJ whole genome shotgun (WGS) entry which is preliminary data.</text>
</comment>
<evidence type="ECO:0000313" key="10">
    <source>
        <dbReference type="Proteomes" id="UP000241010"/>
    </source>
</evidence>
<gene>
    <name evidence="9" type="ORF">C5F48_09540</name>
</gene>
<keyword evidence="3 6" id="KW-0479">Metal-binding</keyword>
<organism evidence="9 10">
    <name type="scientific">Cereibacter changlensis JA139</name>
    <dbReference type="NCBI Taxonomy" id="1188249"/>
    <lineage>
        <taxon>Bacteria</taxon>
        <taxon>Pseudomonadati</taxon>
        <taxon>Pseudomonadota</taxon>
        <taxon>Alphaproteobacteria</taxon>
        <taxon>Rhodobacterales</taxon>
        <taxon>Paracoccaceae</taxon>
        <taxon>Cereibacter</taxon>
    </lineage>
</organism>
<proteinExistence type="predicted"/>
<keyword evidence="7" id="KW-0732">Signal</keyword>